<feature type="domain" description="F-box/LRR-repeat protein 15/At3g58940/PEG3-like LRR" evidence="1">
    <location>
        <begin position="272"/>
        <end position="314"/>
    </location>
</feature>
<keyword evidence="3" id="KW-1185">Reference proteome</keyword>
<accession>A0A1Y2G236</accession>
<dbReference type="InterPro" id="IPR032675">
    <property type="entry name" value="LRR_dom_sf"/>
</dbReference>
<dbReference type="SUPFAM" id="SSF52047">
    <property type="entry name" value="RNI-like"/>
    <property type="match status" value="1"/>
</dbReference>
<evidence type="ECO:0000259" key="1">
    <source>
        <dbReference type="Pfam" id="PF24758"/>
    </source>
</evidence>
<comment type="caution">
    <text evidence="2">The sequence shown here is derived from an EMBL/GenBank/DDBJ whole genome shotgun (WGS) entry which is preliminary data.</text>
</comment>
<name>A0A1Y2G236_9BASI</name>
<protein>
    <recommendedName>
        <fullName evidence="1">F-box/LRR-repeat protein 15/At3g58940/PEG3-like LRR domain-containing protein</fullName>
    </recommendedName>
</protein>
<dbReference type="EMBL" id="MCGR01000005">
    <property type="protein sequence ID" value="ORY89661.1"/>
    <property type="molecule type" value="Genomic_DNA"/>
</dbReference>
<reference evidence="2 3" key="1">
    <citation type="submission" date="2016-07" db="EMBL/GenBank/DDBJ databases">
        <title>Pervasive Adenine N6-methylation of Active Genes in Fungi.</title>
        <authorList>
            <consortium name="DOE Joint Genome Institute"/>
            <person name="Mondo S.J."/>
            <person name="Dannebaum R.O."/>
            <person name="Kuo R.C."/>
            <person name="Labutti K."/>
            <person name="Haridas S."/>
            <person name="Kuo A."/>
            <person name="Salamov A."/>
            <person name="Ahrendt S.R."/>
            <person name="Lipzen A."/>
            <person name="Sullivan W."/>
            <person name="Andreopoulos W.B."/>
            <person name="Clum A."/>
            <person name="Lindquist E."/>
            <person name="Daum C."/>
            <person name="Ramamoorthy G.K."/>
            <person name="Gryganskyi A."/>
            <person name="Culley D."/>
            <person name="Magnuson J.K."/>
            <person name="James T.Y."/>
            <person name="O'Malley M.A."/>
            <person name="Stajich J.E."/>
            <person name="Spatafora J.W."/>
            <person name="Visel A."/>
            <person name="Grigoriev I.V."/>
        </authorList>
    </citation>
    <scope>NUCLEOTIDE SEQUENCE [LARGE SCALE GENOMIC DNA]</scope>
    <source>
        <strain evidence="2 3">62-1032</strain>
    </source>
</reference>
<evidence type="ECO:0000313" key="2">
    <source>
        <dbReference type="EMBL" id="ORY89661.1"/>
    </source>
</evidence>
<dbReference type="Pfam" id="PF24758">
    <property type="entry name" value="LRR_At5g56370"/>
    <property type="match status" value="1"/>
</dbReference>
<dbReference type="InParanoid" id="A0A1Y2G236"/>
<dbReference type="AlphaFoldDB" id="A0A1Y2G236"/>
<organism evidence="2 3">
    <name type="scientific">Leucosporidium creatinivorum</name>
    <dbReference type="NCBI Taxonomy" id="106004"/>
    <lineage>
        <taxon>Eukaryota</taxon>
        <taxon>Fungi</taxon>
        <taxon>Dikarya</taxon>
        <taxon>Basidiomycota</taxon>
        <taxon>Pucciniomycotina</taxon>
        <taxon>Microbotryomycetes</taxon>
        <taxon>Leucosporidiales</taxon>
        <taxon>Leucosporidium</taxon>
    </lineage>
</organism>
<gene>
    <name evidence="2" type="ORF">BCR35DRAFT_344765</name>
</gene>
<proteinExistence type="predicted"/>
<dbReference type="Gene3D" id="3.80.10.10">
    <property type="entry name" value="Ribonuclease Inhibitor"/>
    <property type="match status" value="1"/>
</dbReference>
<dbReference type="InterPro" id="IPR055411">
    <property type="entry name" value="LRR_FXL15/At3g58940/PEG3-like"/>
</dbReference>
<dbReference type="Proteomes" id="UP000193467">
    <property type="component" value="Unassembled WGS sequence"/>
</dbReference>
<sequence>MAEEVKTTLLSLTDNELLHIASFLASPDEHNSHIPPDAVVSATTTELVALSSVCWRARRVLAPLVFKSLVLGERERSKGYVKELKELQKMDGVLGHVRHVVMLDIFLKAQDSLIACMENMLNLRYYTHQASVPVLLPVARLLRFRLPAFKGLFLSRFAAESLPSFAGSVLPGEIQLLTHISINTQVEYPVHRDLLSSAPITVAPKRRIGWFGKVISAPTEEEHTLALIAGLGRLLLTAKDTLETLELERGGSLTDPDLFKFLFDHLRELGGTKEYPSFPSLRRLSLRKLNCDSDALHHLLTTSPKLEHLCLVEKLAKSLDPPAWPLQNLESFHYCFVMDLSVAASVHAFIGGSAHLQELELQGLHVKELKDVLRRRQPFTLVRLDLAFAGGSLGRKDLVTICNACPFVRYLKLTALRWKVSWAQLVEVLSTINLETLEIDHPLGATGSTITSCGGESVQVERRRSFKSVVSAPTHAFHHPGDDVLSMINAEIASCKPAYSRRIAELASACPDLRLVVLRAASDVLWTWEITRRTEGEIELDEPVVTIEDSAMEKEARRSAEVKLLHIASFLKPHRLYSQKHKHLDVYAEFTPVPTDLVSLSSVSKSTRQALGAVVFARLVLGEEERSKRYKKELEELLKMKEQVLVHVSHVLMMDVYPDAVPALVKCFEASLSQPLLKPRSPSRKLIQTFVQAIPNLRFYSHEGHVPVITEVARVLCRKPSFEGLSLMNFAADSLPSFVNLARPLEMLVVNAEPCRPLNLDMLKLAPMTVAVKRRSKKKFDDPPTPEENTAALVDGLARLLLLSHDTLETLDVQLNGIFTQLDLFIQLWAEMKRRNGGEYPVFSQLRRFGFRPGFIDSPAFQHLIKTSKLTQLCIGEMMPKPLALPEVPLTRLKAFHYYCADNLPIAQAVEQFIGPARGLTE</sequence>
<evidence type="ECO:0000313" key="3">
    <source>
        <dbReference type="Proteomes" id="UP000193467"/>
    </source>
</evidence>